<dbReference type="InterPro" id="IPR044862">
    <property type="entry name" value="Pro_4_hyd_alph_FE2OG_OXY"/>
</dbReference>
<feature type="domain" description="Prolyl 4-hydroxylase alpha subunit" evidence="4">
    <location>
        <begin position="39"/>
        <end position="218"/>
    </location>
</feature>
<organism evidence="5 6">
    <name type="scientific">Candidatus Nitrospira neomarina</name>
    <dbReference type="NCBI Taxonomy" id="3020899"/>
    <lineage>
        <taxon>Bacteria</taxon>
        <taxon>Pseudomonadati</taxon>
        <taxon>Nitrospirota</taxon>
        <taxon>Nitrospiria</taxon>
        <taxon>Nitrospirales</taxon>
        <taxon>Nitrospiraceae</taxon>
        <taxon>Nitrospira</taxon>
    </lineage>
</organism>
<reference evidence="5 6" key="1">
    <citation type="submission" date="2023-01" db="EMBL/GenBank/DDBJ databases">
        <title>Cultivation and genomic characterization of new, ubiquitous marine nitrite-oxidizing bacteria from the Nitrospirales.</title>
        <authorList>
            <person name="Mueller A.J."/>
            <person name="Daebeler A."/>
            <person name="Herbold C.W."/>
            <person name="Kirkegaard R.H."/>
            <person name="Daims H."/>
        </authorList>
    </citation>
    <scope>NUCLEOTIDE SEQUENCE [LARGE SCALE GENOMIC DNA]</scope>
    <source>
        <strain evidence="5 6">DK</strain>
    </source>
</reference>
<keyword evidence="3" id="KW-0560">Oxidoreductase</keyword>
<evidence type="ECO:0000259" key="4">
    <source>
        <dbReference type="SMART" id="SM00702"/>
    </source>
</evidence>
<comment type="cofactor">
    <cofactor evidence="1">
        <name>L-ascorbate</name>
        <dbReference type="ChEBI" id="CHEBI:38290"/>
    </cofactor>
</comment>
<accession>A0AA96GFV7</accession>
<evidence type="ECO:0000256" key="1">
    <source>
        <dbReference type="ARBA" id="ARBA00001961"/>
    </source>
</evidence>
<dbReference type="Pfam" id="PF13640">
    <property type="entry name" value="2OG-FeII_Oxy_3"/>
    <property type="match status" value="1"/>
</dbReference>
<evidence type="ECO:0000313" key="6">
    <source>
        <dbReference type="Proteomes" id="UP001302494"/>
    </source>
</evidence>
<dbReference type="GO" id="GO:0031418">
    <property type="term" value="F:L-ascorbic acid binding"/>
    <property type="evidence" value="ECO:0007669"/>
    <property type="project" value="InterPro"/>
</dbReference>
<dbReference type="GO" id="GO:0005506">
    <property type="term" value="F:iron ion binding"/>
    <property type="evidence" value="ECO:0007669"/>
    <property type="project" value="InterPro"/>
</dbReference>
<dbReference type="SMART" id="SM00702">
    <property type="entry name" value="P4Hc"/>
    <property type="match status" value="1"/>
</dbReference>
<protein>
    <submittedName>
        <fullName evidence="5">2OG-Fe(II) oxygenase</fullName>
    </submittedName>
</protein>
<dbReference type="Proteomes" id="UP001302494">
    <property type="component" value="Chromosome"/>
</dbReference>
<name>A0AA96GFV7_9BACT</name>
<dbReference type="AlphaFoldDB" id="A0AA96GFV7"/>
<proteinExistence type="predicted"/>
<dbReference type="RefSeq" id="WP_312741069.1">
    <property type="nucleotide sequence ID" value="NZ_CP116968.1"/>
</dbReference>
<sequence>MTILNFSALEAISAQSFQEAKPYPWMNPADLLTDVGYQGLVETLPDVSMFQKRFGVKRAHGQQSHDRYTLDYRQGLPLSPHWDQFLIELQGKPYSNFLKRLFGVKSLELNFHWHYTPNGCSVSPHCDAKHKLGSHIFYFNTKEDWDPAWGGETVILDDQGKFSRKSAPSFEDFPQSLASTAIGNFSLLFQRLDKSWHGVRPVQCPEGHMRKVFIVVINRLSLVDRIGRVFGKSPKGY</sequence>
<dbReference type="EMBL" id="CP116968">
    <property type="protein sequence ID" value="WNM60397.1"/>
    <property type="molecule type" value="Genomic_DNA"/>
</dbReference>
<dbReference type="InterPro" id="IPR006620">
    <property type="entry name" value="Pro_4_hyd_alph"/>
</dbReference>
<keyword evidence="2" id="KW-0223">Dioxygenase</keyword>
<gene>
    <name evidence="5" type="ORF">PQG83_11540</name>
</gene>
<dbReference type="GO" id="GO:0016705">
    <property type="term" value="F:oxidoreductase activity, acting on paired donors, with incorporation or reduction of molecular oxygen"/>
    <property type="evidence" value="ECO:0007669"/>
    <property type="project" value="InterPro"/>
</dbReference>
<evidence type="ECO:0000256" key="3">
    <source>
        <dbReference type="ARBA" id="ARBA00023002"/>
    </source>
</evidence>
<evidence type="ECO:0000256" key="2">
    <source>
        <dbReference type="ARBA" id="ARBA00022964"/>
    </source>
</evidence>
<dbReference type="KEGG" id="nneo:PQG83_11540"/>
<dbReference type="Gene3D" id="2.60.120.620">
    <property type="entry name" value="q2cbj1_9rhob like domain"/>
    <property type="match status" value="1"/>
</dbReference>
<dbReference type="GO" id="GO:0051213">
    <property type="term" value="F:dioxygenase activity"/>
    <property type="evidence" value="ECO:0007669"/>
    <property type="project" value="UniProtKB-KW"/>
</dbReference>
<evidence type="ECO:0000313" key="5">
    <source>
        <dbReference type="EMBL" id="WNM60397.1"/>
    </source>
</evidence>
<keyword evidence="6" id="KW-1185">Reference proteome</keyword>